<protein>
    <submittedName>
        <fullName evidence="2">Uncharacterized protein</fullName>
    </submittedName>
</protein>
<reference evidence="3" key="1">
    <citation type="journal article" date="2019" name="Int. J. Syst. Evol. Microbiol.">
        <title>The Global Catalogue of Microorganisms (GCM) 10K type strain sequencing project: providing services to taxonomists for standard genome sequencing and annotation.</title>
        <authorList>
            <consortium name="The Broad Institute Genomics Platform"/>
            <consortium name="The Broad Institute Genome Sequencing Center for Infectious Disease"/>
            <person name="Wu L."/>
            <person name="Ma J."/>
        </authorList>
    </citation>
    <scope>NUCLEOTIDE SEQUENCE [LARGE SCALE GENOMIC DNA]</scope>
    <source>
        <strain evidence="3">JCM 17342</strain>
    </source>
</reference>
<name>A0ABP7U5Z6_9PSEU</name>
<keyword evidence="3" id="KW-1185">Reference proteome</keyword>
<proteinExistence type="predicted"/>
<feature type="region of interest" description="Disordered" evidence="1">
    <location>
        <begin position="1"/>
        <end position="21"/>
    </location>
</feature>
<evidence type="ECO:0000313" key="3">
    <source>
        <dbReference type="Proteomes" id="UP001501747"/>
    </source>
</evidence>
<accession>A0ABP7U5Z6</accession>
<organism evidence="2 3">
    <name type="scientific">Allokutzneria multivorans</name>
    <dbReference type="NCBI Taxonomy" id="1142134"/>
    <lineage>
        <taxon>Bacteria</taxon>
        <taxon>Bacillati</taxon>
        <taxon>Actinomycetota</taxon>
        <taxon>Actinomycetes</taxon>
        <taxon>Pseudonocardiales</taxon>
        <taxon>Pseudonocardiaceae</taxon>
        <taxon>Allokutzneria</taxon>
    </lineage>
</organism>
<evidence type="ECO:0000256" key="1">
    <source>
        <dbReference type="SAM" id="MobiDB-lite"/>
    </source>
</evidence>
<feature type="region of interest" description="Disordered" evidence="1">
    <location>
        <begin position="45"/>
        <end position="69"/>
    </location>
</feature>
<evidence type="ECO:0000313" key="2">
    <source>
        <dbReference type="EMBL" id="GAA4036655.1"/>
    </source>
</evidence>
<sequence length="69" mass="7464">MNSDEISATESPVSTNSSEYTGYSSTRLLMNMYAYNTPASLRAREGGAVMGSSREKGRGRWRTAVPGDP</sequence>
<dbReference type="Proteomes" id="UP001501747">
    <property type="component" value="Unassembled WGS sequence"/>
</dbReference>
<gene>
    <name evidence="2" type="ORF">GCM10022247_73100</name>
</gene>
<dbReference type="EMBL" id="BAABAL010000027">
    <property type="protein sequence ID" value="GAA4036655.1"/>
    <property type="molecule type" value="Genomic_DNA"/>
</dbReference>
<comment type="caution">
    <text evidence="2">The sequence shown here is derived from an EMBL/GenBank/DDBJ whole genome shotgun (WGS) entry which is preliminary data.</text>
</comment>